<keyword evidence="3" id="KW-0862">Zinc</keyword>
<proteinExistence type="predicted"/>
<dbReference type="Gene3D" id="6.10.140.2220">
    <property type="match status" value="1"/>
</dbReference>
<dbReference type="SUPFAM" id="SSF144232">
    <property type="entry name" value="HIT/MYND zinc finger-like"/>
    <property type="match status" value="1"/>
</dbReference>
<dbReference type="PROSITE" id="PS01360">
    <property type="entry name" value="ZF_MYND_1"/>
    <property type="match status" value="1"/>
</dbReference>
<protein>
    <recommendedName>
        <fullName evidence="5">MYND-type domain-containing protein</fullName>
    </recommendedName>
</protein>
<evidence type="ECO:0000256" key="1">
    <source>
        <dbReference type="ARBA" id="ARBA00022723"/>
    </source>
</evidence>
<comment type="caution">
    <text evidence="6">The sequence shown here is derived from an EMBL/GenBank/DDBJ whole genome shotgun (WGS) entry which is preliminary data.</text>
</comment>
<evidence type="ECO:0000259" key="5">
    <source>
        <dbReference type="PROSITE" id="PS50865"/>
    </source>
</evidence>
<evidence type="ECO:0000256" key="4">
    <source>
        <dbReference type="PROSITE-ProRule" id="PRU00134"/>
    </source>
</evidence>
<feature type="domain" description="MYND-type" evidence="5">
    <location>
        <begin position="23"/>
        <end position="63"/>
    </location>
</feature>
<keyword evidence="2 4" id="KW-0863">Zinc-finger</keyword>
<sequence length="179" mass="20734">MSTLICEEPFSAAVESGLLQNVCHSCFLYSRERKLRFCSRCLTVHYCSVKCQRNDWHDHSAECKCLKKYSPRIPSCFVRLLARFYWKMSAKGQAAVSFNSRRCYDLADNCHELVKSPKHMEYFSSLFNILVEYMYGTEVTSKKEMFSIYGKITHGKHGARKFGVSNKLSVMSSFNIVTR</sequence>
<keyword evidence="7" id="KW-1185">Reference proteome</keyword>
<keyword evidence="1" id="KW-0479">Metal-binding</keyword>
<dbReference type="PANTHER" id="PTHR12197">
    <property type="entry name" value="HISTONE-LYSINE N-METHYLTRANSFERASE SMYD"/>
    <property type="match status" value="1"/>
</dbReference>
<dbReference type="EMBL" id="JAVFWL010000006">
    <property type="protein sequence ID" value="KAK6762637.1"/>
    <property type="molecule type" value="Genomic_DNA"/>
</dbReference>
<accession>A0ABR1EIX4</accession>
<dbReference type="Pfam" id="PF01753">
    <property type="entry name" value="zf-MYND"/>
    <property type="match status" value="1"/>
</dbReference>
<dbReference type="PANTHER" id="PTHR12197:SF251">
    <property type="entry name" value="EG:BACR7C10.4 PROTEIN"/>
    <property type="match status" value="1"/>
</dbReference>
<name>A0ABR1EIX4_NECAM</name>
<gene>
    <name evidence="6" type="primary">Necator_chrX.g23547</name>
    <name evidence="6" type="ORF">RB195_023383</name>
</gene>
<dbReference type="PROSITE" id="PS50865">
    <property type="entry name" value="ZF_MYND_2"/>
    <property type="match status" value="1"/>
</dbReference>
<dbReference type="InterPro" id="IPR002893">
    <property type="entry name" value="Znf_MYND"/>
</dbReference>
<organism evidence="6 7">
    <name type="scientific">Necator americanus</name>
    <name type="common">Human hookworm</name>
    <dbReference type="NCBI Taxonomy" id="51031"/>
    <lineage>
        <taxon>Eukaryota</taxon>
        <taxon>Metazoa</taxon>
        <taxon>Ecdysozoa</taxon>
        <taxon>Nematoda</taxon>
        <taxon>Chromadorea</taxon>
        <taxon>Rhabditida</taxon>
        <taxon>Rhabditina</taxon>
        <taxon>Rhabditomorpha</taxon>
        <taxon>Strongyloidea</taxon>
        <taxon>Ancylostomatidae</taxon>
        <taxon>Bunostominae</taxon>
        <taxon>Necator</taxon>
    </lineage>
</organism>
<evidence type="ECO:0000256" key="2">
    <source>
        <dbReference type="ARBA" id="ARBA00022771"/>
    </source>
</evidence>
<dbReference type="Proteomes" id="UP001303046">
    <property type="component" value="Unassembled WGS sequence"/>
</dbReference>
<evidence type="ECO:0000256" key="3">
    <source>
        <dbReference type="ARBA" id="ARBA00022833"/>
    </source>
</evidence>
<evidence type="ECO:0000313" key="7">
    <source>
        <dbReference type="Proteomes" id="UP001303046"/>
    </source>
</evidence>
<dbReference type="InterPro" id="IPR050869">
    <property type="entry name" value="H3K4_H4K5_MeTrfase"/>
</dbReference>
<evidence type="ECO:0000313" key="6">
    <source>
        <dbReference type="EMBL" id="KAK6762637.1"/>
    </source>
</evidence>
<reference evidence="6 7" key="1">
    <citation type="submission" date="2023-08" db="EMBL/GenBank/DDBJ databases">
        <title>A Necator americanus chromosomal reference genome.</title>
        <authorList>
            <person name="Ilik V."/>
            <person name="Petrzelkova K.J."/>
            <person name="Pardy F."/>
            <person name="Fuh T."/>
            <person name="Niatou-Singa F.S."/>
            <person name="Gouil Q."/>
            <person name="Baker L."/>
            <person name="Ritchie M.E."/>
            <person name="Jex A.R."/>
            <person name="Gazzola D."/>
            <person name="Li H."/>
            <person name="Toshio Fujiwara R."/>
            <person name="Zhan B."/>
            <person name="Aroian R.V."/>
            <person name="Pafco B."/>
            <person name="Schwarz E.M."/>
        </authorList>
    </citation>
    <scope>NUCLEOTIDE SEQUENCE [LARGE SCALE GENOMIC DNA]</scope>
    <source>
        <strain evidence="6 7">Aroian</strain>
        <tissue evidence="6">Whole animal</tissue>
    </source>
</reference>